<dbReference type="InterPro" id="IPR001387">
    <property type="entry name" value="Cro/C1-type_HTH"/>
</dbReference>
<protein>
    <submittedName>
        <fullName evidence="3">Helix-turn-helix transcriptional regulator</fullName>
    </submittedName>
</protein>
<keyword evidence="1" id="KW-0802">TPR repeat</keyword>
<evidence type="ECO:0000313" key="4">
    <source>
        <dbReference type="Proteomes" id="UP000790580"/>
    </source>
</evidence>
<dbReference type="PANTHER" id="PTHR37038">
    <property type="entry name" value="TRANSCRIPTIONAL REGULATOR-RELATED"/>
    <property type="match status" value="1"/>
</dbReference>
<keyword evidence="4" id="KW-1185">Reference proteome</keyword>
<dbReference type="EMBL" id="JAHQCR010000012">
    <property type="protein sequence ID" value="MBU9720093.1"/>
    <property type="molecule type" value="Genomic_DNA"/>
</dbReference>
<dbReference type="InterPro" id="IPR019734">
    <property type="entry name" value="TPR_rpt"/>
</dbReference>
<organism evidence="3 4">
    <name type="scientific">Evansella alkalicola</name>
    <dbReference type="NCBI Taxonomy" id="745819"/>
    <lineage>
        <taxon>Bacteria</taxon>
        <taxon>Bacillati</taxon>
        <taxon>Bacillota</taxon>
        <taxon>Bacilli</taxon>
        <taxon>Bacillales</taxon>
        <taxon>Bacillaceae</taxon>
        <taxon>Evansella</taxon>
    </lineage>
</organism>
<gene>
    <name evidence="3" type="ORF">KS407_01385</name>
</gene>
<dbReference type="Proteomes" id="UP000790580">
    <property type="component" value="Unassembled WGS sequence"/>
</dbReference>
<dbReference type="InterPro" id="IPR011990">
    <property type="entry name" value="TPR-like_helical_dom_sf"/>
</dbReference>
<dbReference type="PROSITE" id="PS50943">
    <property type="entry name" value="HTH_CROC1"/>
    <property type="match status" value="1"/>
</dbReference>
<reference evidence="3 4" key="1">
    <citation type="submission" date="2021-06" db="EMBL/GenBank/DDBJ databases">
        <title>Bacillus sp. RD4P76, an endophyte from a halophyte.</title>
        <authorList>
            <person name="Sun J.-Q."/>
        </authorList>
    </citation>
    <scope>NUCLEOTIDE SEQUENCE [LARGE SCALE GENOMIC DNA]</scope>
    <source>
        <strain evidence="3 4">JCM 17098</strain>
    </source>
</reference>
<sequence length="424" mass="50598">MHIGNRLRKIRSLKNIPQSKVCRGIVSASHYSNIESGRYEPSEDILELIAKRLQIPSNYLIQVHDESTKISEKLAEYHHLIDSDLEKADEYLEKWQEQLSYIPSIHQEVKYLLLQCLHQLKKVNVTRAQDLHKEVSHYIGKDNLSSLSRYIKYKYYYVSGLLKFYERDFIESFELYSEALNFTSTEMDKARIQFNLSLICYYINDKHKALLYAQDAKNVYMDLHKWKETVEVYNIQGILYTDLQNFEKAVEVLNKGLNLATERKLSLQTSQVLHNLGMLYFRKEEYDLSLEYLTKSSKMKLVHDPSNVFVTYAAILRVYLKTQNFRELKITLKDALKVSNNKMEAYQLMEIEAQMEYLLLNYDKYEKLMEDCISYYYSNNFWIELEGNAKHFSNYHLENRRYKKAHYYLDIELQAINKIYKERS</sequence>
<name>A0ABS6JNN3_9BACI</name>
<accession>A0ABS6JNN3</accession>
<dbReference type="Gene3D" id="1.10.260.40">
    <property type="entry name" value="lambda repressor-like DNA-binding domains"/>
    <property type="match status" value="1"/>
</dbReference>
<comment type="caution">
    <text evidence="3">The sequence shown here is derived from an EMBL/GenBank/DDBJ whole genome shotgun (WGS) entry which is preliminary data.</text>
</comment>
<dbReference type="SMART" id="SM00028">
    <property type="entry name" value="TPR"/>
    <property type="match status" value="3"/>
</dbReference>
<dbReference type="Pfam" id="PF13424">
    <property type="entry name" value="TPR_12"/>
    <property type="match status" value="1"/>
</dbReference>
<dbReference type="SUPFAM" id="SSF48452">
    <property type="entry name" value="TPR-like"/>
    <property type="match status" value="2"/>
</dbReference>
<evidence type="ECO:0000259" key="2">
    <source>
        <dbReference type="PROSITE" id="PS50943"/>
    </source>
</evidence>
<evidence type="ECO:0000313" key="3">
    <source>
        <dbReference type="EMBL" id="MBU9720093.1"/>
    </source>
</evidence>
<dbReference type="Pfam" id="PF01381">
    <property type="entry name" value="HTH_3"/>
    <property type="match status" value="1"/>
</dbReference>
<feature type="domain" description="HTH cro/C1-type" evidence="2">
    <location>
        <begin position="7"/>
        <end position="60"/>
    </location>
</feature>
<dbReference type="RefSeq" id="WP_088073548.1">
    <property type="nucleotide sequence ID" value="NZ_JAHQCR010000012.1"/>
</dbReference>
<dbReference type="Gene3D" id="1.25.40.10">
    <property type="entry name" value="Tetratricopeptide repeat domain"/>
    <property type="match status" value="1"/>
</dbReference>
<proteinExistence type="predicted"/>
<dbReference type="SMART" id="SM00530">
    <property type="entry name" value="HTH_XRE"/>
    <property type="match status" value="1"/>
</dbReference>
<dbReference type="PROSITE" id="PS50005">
    <property type="entry name" value="TPR"/>
    <property type="match status" value="1"/>
</dbReference>
<feature type="repeat" description="TPR" evidence="1">
    <location>
        <begin position="230"/>
        <end position="263"/>
    </location>
</feature>
<evidence type="ECO:0000256" key="1">
    <source>
        <dbReference type="PROSITE-ProRule" id="PRU00339"/>
    </source>
</evidence>
<dbReference type="InterPro" id="IPR010982">
    <property type="entry name" value="Lambda_DNA-bd_dom_sf"/>
</dbReference>
<dbReference type="SUPFAM" id="SSF47413">
    <property type="entry name" value="lambda repressor-like DNA-binding domains"/>
    <property type="match status" value="1"/>
</dbReference>
<dbReference type="InterPro" id="IPR053163">
    <property type="entry name" value="HTH-type_regulator_Rgg"/>
</dbReference>
<dbReference type="CDD" id="cd00093">
    <property type="entry name" value="HTH_XRE"/>
    <property type="match status" value="1"/>
</dbReference>